<dbReference type="Proteomes" id="UP000663193">
    <property type="component" value="Chromosome 10"/>
</dbReference>
<evidence type="ECO:0000259" key="1">
    <source>
        <dbReference type="PROSITE" id="PS50011"/>
    </source>
</evidence>
<dbReference type="SUPFAM" id="SSF56112">
    <property type="entry name" value="Protein kinase-like (PK-like)"/>
    <property type="match status" value="1"/>
</dbReference>
<dbReference type="InterPro" id="IPR011009">
    <property type="entry name" value="Kinase-like_dom_sf"/>
</dbReference>
<accession>A0A7U2FBA3</accession>
<dbReference type="GO" id="GO:0004672">
    <property type="term" value="F:protein kinase activity"/>
    <property type="evidence" value="ECO:0007669"/>
    <property type="project" value="InterPro"/>
</dbReference>
<organism evidence="2 3">
    <name type="scientific">Phaeosphaeria nodorum (strain SN15 / ATCC MYA-4574 / FGSC 10173)</name>
    <name type="common">Glume blotch fungus</name>
    <name type="synonym">Parastagonospora nodorum</name>
    <dbReference type="NCBI Taxonomy" id="321614"/>
    <lineage>
        <taxon>Eukaryota</taxon>
        <taxon>Fungi</taxon>
        <taxon>Dikarya</taxon>
        <taxon>Ascomycota</taxon>
        <taxon>Pezizomycotina</taxon>
        <taxon>Dothideomycetes</taxon>
        <taxon>Pleosporomycetidae</taxon>
        <taxon>Pleosporales</taxon>
        <taxon>Pleosporineae</taxon>
        <taxon>Phaeosphaeriaceae</taxon>
        <taxon>Parastagonospora</taxon>
    </lineage>
</organism>
<reference evidence="3" key="1">
    <citation type="journal article" date="2021" name="BMC Genomics">
        <title>Chromosome-level genome assembly and manually-curated proteome of model necrotroph Parastagonospora nodorum Sn15 reveals a genome-wide trove of candidate effector homologs, and redundancy of virulence-related functions within an accessory chromosome.</title>
        <authorList>
            <person name="Bertazzoni S."/>
            <person name="Jones D.A.B."/>
            <person name="Phan H.T."/>
            <person name="Tan K.-C."/>
            <person name="Hane J.K."/>
        </authorList>
    </citation>
    <scope>NUCLEOTIDE SEQUENCE [LARGE SCALE GENOMIC DNA]</scope>
    <source>
        <strain evidence="3">SN15 / ATCC MYA-4574 / FGSC 10173)</strain>
    </source>
</reference>
<sequence length="1333" mass="150221">MPPGVTSVSLPMILRSHEDSVSIIEAPQILPKVNESAAGHGAPSTPTKPPKKKIAIKAPKAYDQEYLADNLSRKFATSTFDTQERQYLPEPCIKGHSSNPAIEGLVTKASVEREFRRAPDSNGYTFEELEAVIDWVIAVASKVFVIAVQCHLRDSNFLLGSMLNFYTNDFEDEALPINDPRASDGRNRPPRSAAFNAEFWTDQRHDEFFQFQWTCKAPVFTSSCYEYDLPSQCILPFRRVVETQPRGGSFSHVFKVVVHQHHQQRHASLEVAIKQITVQRSSGPLETEKAWDIEARALDAINLLDHTHIMKSLAAIRRGESRYFMFPWAEDSLRDYWNTIPKQSPKPELIREAIRQLRGLADALDHLHNFQGGRPAATDETYRIVEVRVDSADDATSQMDDDEDVNDYRNPLRQESIRHGDLKPENILRFLDGSSEVIGTLKLGDMGLAKRHVAATEKRRGTSMRYGTRRYEGPETMNSTQGRSRLYDLWSIGCITFEFIIWLLYGNEALVEFYEQAESSSSPSEFQYYKLQRTETGSRSVVHPTVISWMDHIQKEDPECHIESASALKDLLYIVREKLLVVDLPPTRGSALADGGGARGFAPAFVGGRTKYRATAAEFRKALDAIQKKGKDSAYVFTGQDRSDVSLPMVPSSYGKFLVPTTQPGSDPSRLVDSKIGPLSTGIMSRTISADYSLPPLESWDFGVDNVFATKVIKHLGAEGAQEPADVRNKLCRRCAKLNFWSSGFAIEDGVDALAKSAATCDLCKLLNDASLGTDRPHSEKIRFERTQSVITITGNAFPILSLIRSPELVTPTAIQIGRPELPDLTSSDSKAFFELAKAWLKDCDDNHTGCQMQITHKLPTRLIDVGTSQGLVLRLVETRHEIVQDPHYIALSHPWGNTDVYEAFVTLCNDESNAGHDIARFKKAIPYDDLPKTFQDAVDCTRKLNVRYLWIDSICIIQGPDGDFSDEAKRMEDVYSGAYCVVAASRAGDQRDGFLGARPRRKHVSFQPEKPFYVCQTIDQFNDDVILGSLNQRGWVLQERALARRTIYFTENQTYFECGNGVRCETLTLMHNNMADFLGDPSFPDKAMRVRSRALKIEYFQGLYKQYSRLGFTRWEDRPVAIAGLEKRLQRAFGTKGRYGIFDDGNKLGSGLFHRSLLWRREWNAAESKDGEPLVAIAFPAEKDFHVPSWSWMAYRGGIDYTDPPFKSATWETGELIPPWTRGNHQHPDTNEDVSIAAVARDFDLKGRDPEEVKIAYDTEKSSEGQRVQCVIVARSKAARSDQDRRYYVLLVIPTQNQAVDGPWMKCKRVGAGFMLGKYITLDRPGTEVRIY</sequence>
<evidence type="ECO:0000313" key="2">
    <source>
        <dbReference type="EMBL" id="QRC99784.1"/>
    </source>
</evidence>
<proteinExistence type="predicted"/>
<dbReference type="Gene3D" id="1.10.510.10">
    <property type="entry name" value="Transferase(Phosphotransferase) domain 1"/>
    <property type="match status" value="2"/>
</dbReference>
<dbReference type="EMBL" id="CP069032">
    <property type="protein sequence ID" value="QRC99784.1"/>
    <property type="molecule type" value="Genomic_DNA"/>
</dbReference>
<name>A0A7U2FBA3_PHANO</name>
<dbReference type="InterPro" id="IPR010730">
    <property type="entry name" value="HET"/>
</dbReference>
<dbReference type="SMART" id="SM00220">
    <property type="entry name" value="S_TKc"/>
    <property type="match status" value="1"/>
</dbReference>
<dbReference type="OrthoDB" id="4062651at2759"/>
<dbReference type="VEuPathDB" id="FungiDB:JI435_067220"/>
<dbReference type="Pfam" id="PF06985">
    <property type="entry name" value="HET"/>
    <property type="match status" value="1"/>
</dbReference>
<gene>
    <name evidence="2" type="ORF">JI435_067220</name>
</gene>
<dbReference type="PANTHER" id="PTHR33112">
    <property type="entry name" value="DOMAIN PROTEIN, PUTATIVE-RELATED"/>
    <property type="match status" value="1"/>
</dbReference>
<keyword evidence="3" id="KW-1185">Reference proteome</keyword>
<protein>
    <recommendedName>
        <fullName evidence="1">Protein kinase domain-containing protein</fullName>
    </recommendedName>
</protein>
<evidence type="ECO:0000313" key="3">
    <source>
        <dbReference type="Proteomes" id="UP000663193"/>
    </source>
</evidence>
<dbReference type="Pfam" id="PF00069">
    <property type="entry name" value="Pkinase"/>
    <property type="match status" value="1"/>
</dbReference>
<dbReference type="GO" id="GO:0005524">
    <property type="term" value="F:ATP binding"/>
    <property type="evidence" value="ECO:0007669"/>
    <property type="project" value="InterPro"/>
</dbReference>
<feature type="domain" description="Protein kinase" evidence="1">
    <location>
        <begin position="239"/>
        <end position="574"/>
    </location>
</feature>
<dbReference type="InterPro" id="IPR000719">
    <property type="entry name" value="Prot_kinase_dom"/>
</dbReference>
<dbReference type="PROSITE" id="PS50011">
    <property type="entry name" value="PROTEIN_KINASE_DOM"/>
    <property type="match status" value="1"/>
</dbReference>
<dbReference type="PANTHER" id="PTHR33112:SF10">
    <property type="entry name" value="TOL"/>
    <property type="match status" value="1"/>
</dbReference>